<dbReference type="GO" id="GO:0016877">
    <property type="term" value="F:ligase activity, forming carbon-sulfur bonds"/>
    <property type="evidence" value="ECO:0007669"/>
    <property type="project" value="UniProtKB-ARBA"/>
</dbReference>
<protein>
    <submittedName>
        <fullName evidence="3">Long-chain fatty acid--CoA ligase</fullName>
    </submittedName>
</protein>
<dbReference type="PANTHER" id="PTHR43767">
    <property type="entry name" value="LONG-CHAIN-FATTY-ACID--COA LIGASE"/>
    <property type="match status" value="1"/>
</dbReference>
<dbReference type="Gene3D" id="3.40.50.12780">
    <property type="entry name" value="N-terminal domain of ligase-like"/>
    <property type="match status" value="1"/>
</dbReference>
<dbReference type="InterPro" id="IPR045851">
    <property type="entry name" value="AMP-bd_C_sf"/>
</dbReference>
<dbReference type="Proteomes" id="UP000249229">
    <property type="component" value="Unassembled WGS sequence"/>
</dbReference>
<reference evidence="3 4" key="1">
    <citation type="submission" date="2017-08" db="EMBL/GenBank/DDBJ databases">
        <title>Infants hospitalized years apart are colonized by the same room-sourced microbial strains.</title>
        <authorList>
            <person name="Brooks B."/>
            <person name="Olm M.R."/>
            <person name="Firek B.A."/>
            <person name="Baker R."/>
            <person name="Thomas B.C."/>
            <person name="Morowitz M.J."/>
            <person name="Banfield J.F."/>
        </authorList>
    </citation>
    <scope>NUCLEOTIDE SEQUENCE [LARGE SCALE GENOMIC DNA]</scope>
    <source>
        <strain evidence="3">S2_005_001_R1_22</strain>
    </source>
</reference>
<dbReference type="InterPro" id="IPR020845">
    <property type="entry name" value="AMP-binding_CS"/>
</dbReference>
<feature type="domain" description="AMP-dependent synthetase/ligase" evidence="1">
    <location>
        <begin position="20"/>
        <end position="399"/>
    </location>
</feature>
<dbReference type="PANTHER" id="PTHR43767:SF11">
    <property type="entry name" value="MEDIUM-CHAIN-FATTY-ACID--COA LIGASE"/>
    <property type="match status" value="1"/>
</dbReference>
<dbReference type="Pfam" id="PF00501">
    <property type="entry name" value="AMP-binding"/>
    <property type="match status" value="1"/>
</dbReference>
<dbReference type="EMBL" id="QFQI01000002">
    <property type="protein sequence ID" value="PZQ62101.1"/>
    <property type="molecule type" value="Genomic_DNA"/>
</dbReference>
<dbReference type="InterPro" id="IPR042099">
    <property type="entry name" value="ANL_N_sf"/>
</dbReference>
<dbReference type="AlphaFoldDB" id="A0A2W5P8H2"/>
<dbReference type="Gene3D" id="3.30.300.30">
    <property type="match status" value="1"/>
</dbReference>
<evidence type="ECO:0000313" key="3">
    <source>
        <dbReference type="EMBL" id="PZQ62101.1"/>
    </source>
</evidence>
<evidence type="ECO:0000259" key="2">
    <source>
        <dbReference type="Pfam" id="PF13193"/>
    </source>
</evidence>
<organism evidence="3 4">
    <name type="scientific">Sphingomonas taxi</name>
    <dbReference type="NCBI Taxonomy" id="1549858"/>
    <lineage>
        <taxon>Bacteria</taxon>
        <taxon>Pseudomonadati</taxon>
        <taxon>Pseudomonadota</taxon>
        <taxon>Alphaproteobacteria</taxon>
        <taxon>Sphingomonadales</taxon>
        <taxon>Sphingomonadaceae</taxon>
        <taxon>Sphingomonas</taxon>
    </lineage>
</organism>
<dbReference type="PROSITE" id="PS00455">
    <property type="entry name" value="AMP_BINDING"/>
    <property type="match status" value="1"/>
</dbReference>
<dbReference type="CDD" id="cd12119">
    <property type="entry name" value="ttLC_FACS_AlkK_like"/>
    <property type="match status" value="1"/>
</dbReference>
<comment type="caution">
    <text evidence="3">The sequence shown here is derived from an EMBL/GenBank/DDBJ whole genome shotgun (WGS) entry which is preliminary data.</text>
</comment>
<dbReference type="NCBIfam" id="NF004674">
    <property type="entry name" value="PRK06018.1"/>
    <property type="match status" value="1"/>
</dbReference>
<dbReference type="Pfam" id="PF13193">
    <property type="entry name" value="AMP-binding_C"/>
    <property type="match status" value="1"/>
</dbReference>
<dbReference type="InterPro" id="IPR025110">
    <property type="entry name" value="AMP-bd_C"/>
</dbReference>
<accession>A0A2W5P8H2</accession>
<sequence>MFGLMQDTQLTVDHFLDHGATWHGDREVVSREVDGTVTRTNWRGLRHTARQVSDALLAAGIARGDRVATLGWNSARHLAAWYGATNIGAVLHTLNPRLFPEQISWIAAHAGDRLLFADPACAALAARLVRDVPTLEQVVFLCARDALPAVDFPAVALDDWIAPHPGDAPWGGFDERLACGLCYTSGTTGDPKGVLYSHRSNYLHTMMTLQADALGLTERETALLVVPMYHANAWGVVYAAPAAGAKLVLPGARMDGQSLYELIEQEGVTFSAAVPTVWQGLLQYLRGTGQAFTTLHRVVIGGAAPPEALIRAFQDDYGVEVVQGWGMTETSPLATLSSPTAGVLAQPYDDQVRRKAMQGRLQCGLAFRLIDDAGAVLPHDGETSGRLLIRGPTIASSYFREDTPVLDADGFFDTGDVATIDTAGYMRITDRAKDIVKSGGEWISSIAIENLAAGHPTVALAAVIGVPHPKWDERPVLLVQPAPGQTPDRAELLAFLDGKIARWWMPDDVLVVDTIPLGATGKIDKKLLRRQMADYRLPD</sequence>
<dbReference type="InterPro" id="IPR000873">
    <property type="entry name" value="AMP-dep_synth/lig_dom"/>
</dbReference>
<dbReference type="SUPFAM" id="SSF56801">
    <property type="entry name" value="Acetyl-CoA synthetase-like"/>
    <property type="match status" value="1"/>
</dbReference>
<feature type="domain" description="AMP-binding enzyme C-terminal" evidence="2">
    <location>
        <begin position="448"/>
        <end position="522"/>
    </location>
</feature>
<gene>
    <name evidence="3" type="ORF">DI544_03255</name>
</gene>
<name>A0A2W5P8H2_9SPHN</name>
<evidence type="ECO:0000259" key="1">
    <source>
        <dbReference type="Pfam" id="PF00501"/>
    </source>
</evidence>
<keyword evidence="3" id="KW-0436">Ligase</keyword>
<evidence type="ECO:0000313" key="4">
    <source>
        <dbReference type="Proteomes" id="UP000249229"/>
    </source>
</evidence>
<dbReference type="InterPro" id="IPR050237">
    <property type="entry name" value="ATP-dep_AMP-bd_enzyme"/>
</dbReference>
<dbReference type="NCBIfam" id="NF004837">
    <property type="entry name" value="PRK06187.1"/>
    <property type="match status" value="1"/>
</dbReference>
<proteinExistence type="predicted"/>